<sequence length="71" mass="8031">MENPSKFSEENERGETILSGVIMTASILPNSMGVQKLAPQTRSELRTVRVSYVRVQHFLHFLLSTEPQVTN</sequence>
<dbReference type="EMBL" id="KZ852032">
    <property type="protein sequence ID" value="RDH38983.1"/>
    <property type="molecule type" value="Genomic_DNA"/>
</dbReference>
<keyword evidence="2" id="KW-1185">Reference proteome</keyword>
<protein>
    <submittedName>
        <fullName evidence="1">Uncharacterized protein</fullName>
    </submittedName>
</protein>
<dbReference type="RefSeq" id="XP_026632005.1">
    <property type="nucleotide sequence ID" value="XM_026763996.1"/>
</dbReference>
<reference evidence="1 2" key="1">
    <citation type="submission" date="2018-07" db="EMBL/GenBank/DDBJ databases">
        <title>The genomes of Aspergillus section Nigri reveals drivers in fungal speciation.</title>
        <authorList>
            <consortium name="DOE Joint Genome Institute"/>
            <person name="Vesth T.C."/>
            <person name="Nybo J."/>
            <person name="Theobald S."/>
            <person name="Brandl J."/>
            <person name="Frisvad J.C."/>
            <person name="Nielsen K.F."/>
            <person name="Lyhne E.K."/>
            <person name="Kogle M.E."/>
            <person name="Kuo A."/>
            <person name="Riley R."/>
            <person name="Clum A."/>
            <person name="Nolan M."/>
            <person name="Lipzen A."/>
            <person name="Salamov A."/>
            <person name="Henrissat B."/>
            <person name="Wiebenga A."/>
            <person name="De vries R.P."/>
            <person name="Grigoriev I.V."/>
            <person name="Mortensen U.H."/>
            <person name="Andersen M.R."/>
            <person name="Baker S.E."/>
        </authorList>
    </citation>
    <scope>NUCLEOTIDE SEQUENCE [LARGE SCALE GENOMIC DNA]</scope>
    <source>
        <strain evidence="1 2">CBS 139.54b</strain>
    </source>
</reference>
<dbReference type="GeneID" id="38132352"/>
<dbReference type="AlphaFoldDB" id="A0A3F3QI92"/>
<organism evidence="1 2">
    <name type="scientific">Aspergillus welwitschiae</name>
    <dbReference type="NCBI Taxonomy" id="1341132"/>
    <lineage>
        <taxon>Eukaryota</taxon>
        <taxon>Fungi</taxon>
        <taxon>Dikarya</taxon>
        <taxon>Ascomycota</taxon>
        <taxon>Pezizomycotina</taxon>
        <taxon>Eurotiomycetes</taxon>
        <taxon>Eurotiomycetidae</taxon>
        <taxon>Eurotiales</taxon>
        <taxon>Aspergillaceae</taxon>
        <taxon>Aspergillus</taxon>
        <taxon>Aspergillus subgen. Circumdati</taxon>
    </lineage>
</organism>
<proteinExistence type="predicted"/>
<dbReference type="Proteomes" id="UP000253729">
    <property type="component" value="Unassembled WGS sequence"/>
</dbReference>
<evidence type="ECO:0000313" key="1">
    <source>
        <dbReference type="EMBL" id="RDH38983.1"/>
    </source>
</evidence>
<accession>A0A3F3QI92</accession>
<evidence type="ECO:0000313" key="2">
    <source>
        <dbReference type="Proteomes" id="UP000253729"/>
    </source>
</evidence>
<name>A0A3F3QI92_9EURO</name>
<gene>
    <name evidence="1" type="ORF">BDQ94DRAFT_132130</name>
</gene>